<feature type="active site" description="Proton donor/acceptor" evidence="1">
    <location>
        <position position="91"/>
    </location>
</feature>
<dbReference type="InterPro" id="IPR013078">
    <property type="entry name" value="His_Pase_superF_clade-1"/>
</dbReference>
<evidence type="ECO:0000256" key="1">
    <source>
        <dbReference type="PIRSR" id="PIRSR613078-1"/>
    </source>
</evidence>
<sequence>MARIILMRHGLTFGNIARKLDTRPPGAELCDEGREGAAAAGFELARLSNTVELGCSSVAIRAQQSLVACANTYEQATARALELRVLQGLHEVDAGDFENSNSEAAHEAYGNAMHAWLGGNKDARMPGGESAEEVIERMMPTLEVLAQQEHDVLVVTHGGVMRILGHYIGGVPAELIAQVPVKNSTSVVLGENFRCEWWVNRAL</sequence>
<protein>
    <submittedName>
        <fullName evidence="3">Bifunctional RNase H/acid phosphatase</fullName>
    </submittedName>
</protein>
<dbReference type="Gene3D" id="3.40.50.1240">
    <property type="entry name" value="Phosphoglycerate mutase-like"/>
    <property type="match status" value="1"/>
</dbReference>
<dbReference type="PANTHER" id="PTHR48100">
    <property type="entry name" value="BROAD-SPECIFICITY PHOSPHATASE YOR283W-RELATED"/>
    <property type="match status" value="1"/>
</dbReference>
<dbReference type="EMBL" id="CP033897">
    <property type="protein sequence ID" value="AZA10506.1"/>
    <property type="molecule type" value="Genomic_DNA"/>
</dbReference>
<dbReference type="CDD" id="cd07067">
    <property type="entry name" value="HP_PGM_like"/>
    <property type="match status" value="1"/>
</dbReference>
<dbReference type="SMART" id="SM00855">
    <property type="entry name" value="PGAM"/>
    <property type="match status" value="1"/>
</dbReference>
<dbReference type="OrthoDB" id="9793115at2"/>
<evidence type="ECO:0000313" key="4">
    <source>
        <dbReference type="Proteomes" id="UP000271587"/>
    </source>
</evidence>
<feature type="binding site" evidence="2">
    <location>
        <begin position="8"/>
        <end position="15"/>
    </location>
    <ligand>
        <name>substrate</name>
    </ligand>
</feature>
<name>A0A3G6IXY2_9CORY</name>
<evidence type="ECO:0000313" key="3">
    <source>
        <dbReference type="EMBL" id="AZA10506.1"/>
    </source>
</evidence>
<evidence type="ECO:0000256" key="2">
    <source>
        <dbReference type="PIRSR" id="PIRSR613078-2"/>
    </source>
</evidence>
<feature type="active site" description="Tele-phosphohistidine intermediate" evidence="1">
    <location>
        <position position="9"/>
    </location>
</feature>
<accession>A0A3G6IXY2</accession>
<dbReference type="GO" id="GO:0005737">
    <property type="term" value="C:cytoplasm"/>
    <property type="evidence" value="ECO:0007669"/>
    <property type="project" value="TreeGrafter"/>
</dbReference>
<gene>
    <name evidence="3" type="ORF">CGERO_00855</name>
</gene>
<dbReference type="InterPro" id="IPR050275">
    <property type="entry name" value="PGM_Phosphatase"/>
</dbReference>
<dbReference type="GO" id="GO:0016791">
    <property type="term" value="F:phosphatase activity"/>
    <property type="evidence" value="ECO:0007669"/>
    <property type="project" value="TreeGrafter"/>
</dbReference>
<dbReference type="RefSeq" id="WP_123932883.1">
    <property type="nucleotide sequence ID" value="NZ_CP033897.1"/>
</dbReference>
<dbReference type="Pfam" id="PF00300">
    <property type="entry name" value="His_Phos_1"/>
    <property type="match status" value="1"/>
</dbReference>
<dbReference type="InterPro" id="IPR029033">
    <property type="entry name" value="His_PPase_superfam"/>
</dbReference>
<feature type="binding site" evidence="2">
    <location>
        <position position="61"/>
    </location>
    <ligand>
        <name>substrate</name>
    </ligand>
</feature>
<organism evidence="3 4">
    <name type="scientific">Corynebacterium gerontici</name>
    <dbReference type="NCBI Taxonomy" id="2079234"/>
    <lineage>
        <taxon>Bacteria</taxon>
        <taxon>Bacillati</taxon>
        <taxon>Actinomycetota</taxon>
        <taxon>Actinomycetes</taxon>
        <taxon>Mycobacteriales</taxon>
        <taxon>Corynebacteriaceae</taxon>
        <taxon>Corynebacterium</taxon>
    </lineage>
</organism>
<proteinExistence type="predicted"/>
<dbReference type="Proteomes" id="UP000271587">
    <property type="component" value="Chromosome"/>
</dbReference>
<dbReference type="PANTHER" id="PTHR48100:SF1">
    <property type="entry name" value="HISTIDINE PHOSPHATASE FAMILY PROTEIN-RELATED"/>
    <property type="match status" value="1"/>
</dbReference>
<dbReference type="SUPFAM" id="SSF53254">
    <property type="entry name" value="Phosphoglycerate mutase-like"/>
    <property type="match status" value="1"/>
</dbReference>
<dbReference type="AlphaFoldDB" id="A0A3G6IXY2"/>
<reference evidence="3 4" key="1">
    <citation type="submission" date="2018-11" db="EMBL/GenBank/DDBJ databases">
        <authorList>
            <person name="Kleinhagauer T."/>
            <person name="Glaeser S.P."/>
            <person name="Spergser J."/>
            <person name="Ruckert C."/>
            <person name="Kaempfer P."/>
            <person name="Busse H.-J."/>
        </authorList>
    </citation>
    <scope>NUCLEOTIDE SEQUENCE [LARGE SCALE GENOMIC DNA]</scope>
    <source>
        <strain evidence="3 4">W8</strain>
    </source>
</reference>
<dbReference type="KEGG" id="cgk:CGERO_00855"/>
<keyword evidence="4" id="KW-1185">Reference proteome</keyword>